<keyword evidence="1" id="KW-0540">Nuclease</keyword>
<keyword evidence="8" id="KW-0808">Transferase</keyword>
<keyword evidence="4" id="KW-0378">Hydrolase</keyword>
<keyword evidence="9" id="KW-0233">DNA recombination</keyword>
<dbReference type="GO" id="GO:0004519">
    <property type="term" value="F:endonuclease activity"/>
    <property type="evidence" value="ECO:0007669"/>
    <property type="project" value="UniProtKB-KW"/>
</dbReference>
<accession>A0AA88R014</accession>
<dbReference type="GO" id="GO:0015074">
    <property type="term" value="P:DNA integration"/>
    <property type="evidence" value="ECO:0007669"/>
    <property type="project" value="UniProtKB-KW"/>
</dbReference>
<evidence type="ECO:0000256" key="5">
    <source>
        <dbReference type="ARBA" id="ARBA00022842"/>
    </source>
</evidence>
<dbReference type="InterPro" id="IPR039537">
    <property type="entry name" value="Retrotran_Ty1/copia-like"/>
</dbReference>
<dbReference type="GO" id="GO:0016787">
    <property type="term" value="F:hydrolase activity"/>
    <property type="evidence" value="ECO:0007669"/>
    <property type="project" value="UniProtKB-KW"/>
</dbReference>
<evidence type="ECO:0000256" key="6">
    <source>
        <dbReference type="ARBA" id="ARBA00022908"/>
    </source>
</evidence>
<keyword evidence="2" id="KW-0479">Metal-binding</keyword>
<keyword evidence="14" id="KW-1185">Reference proteome</keyword>
<evidence type="ECO:0000256" key="7">
    <source>
        <dbReference type="ARBA" id="ARBA00022918"/>
    </source>
</evidence>
<evidence type="ECO:0000256" key="10">
    <source>
        <dbReference type="ARBA" id="ARBA00023268"/>
    </source>
</evidence>
<evidence type="ECO:0000313" key="14">
    <source>
        <dbReference type="Proteomes" id="UP001187471"/>
    </source>
</evidence>
<organism evidence="13 14">
    <name type="scientific">Escallonia rubra</name>
    <dbReference type="NCBI Taxonomy" id="112253"/>
    <lineage>
        <taxon>Eukaryota</taxon>
        <taxon>Viridiplantae</taxon>
        <taxon>Streptophyta</taxon>
        <taxon>Embryophyta</taxon>
        <taxon>Tracheophyta</taxon>
        <taxon>Spermatophyta</taxon>
        <taxon>Magnoliopsida</taxon>
        <taxon>eudicotyledons</taxon>
        <taxon>Gunneridae</taxon>
        <taxon>Pentapetalae</taxon>
        <taxon>asterids</taxon>
        <taxon>campanulids</taxon>
        <taxon>Escalloniales</taxon>
        <taxon>Escalloniaceae</taxon>
        <taxon>Escallonia</taxon>
    </lineage>
</organism>
<evidence type="ECO:0000256" key="2">
    <source>
        <dbReference type="ARBA" id="ARBA00022723"/>
    </source>
</evidence>
<protein>
    <submittedName>
        <fullName evidence="13">Uncharacterized protein</fullName>
    </submittedName>
</protein>
<reference evidence="13" key="1">
    <citation type="submission" date="2022-12" db="EMBL/GenBank/DDBJ databases">
        <title>Draft genome assemblies for two species of Escallonia (Escalloniales).</title>
        <authorList>
            <person name="Chanderbali A."/>
            <person name="Dervinis C."/>
            <person name="Anghel I."/>
            <person name="Soltis D."/>
            <person name="Soltis P."/>
            <person name="Zapata F."/>
        </authorList>
    </citation>
    <scope>NUCLEOTIDE SEQUENCE</scope>
    <source>
        <strain evidence="13">UCBG92.1500</strain>
        <tissue evidence="13">Leaf</tissue>
    </source>
</reference>
<evidence type="ECO:0000256" key="1">
    <source>
        <dbReference type="ARBA" id="ARBA00022722"/>
    </source>
</evidence>
<gene>
    <name evidence="13" type="ORF">RJ640_020074</name>
</gene>
<proteinExistence type="predicted"/>
<dbReference type="Pfam" id="PF13976">
    <property type="entry name" value="gag_pre-integrs"/>
    <property type="match status" value="1"/>
</dbReference>
<comment type="caution">
    <text evidence="13">The sequence shown here is derived from an EMBL/GenBank/DDBJ whole genome shotgun (WGS) entry which is preliminary data.</text>
</comment>
<keyword evidence="8" id="KW-0548">Nucleotidyltransferase</keyword>
<keyword evidence="3" id="KW-0255">Endonuclease</keyword>
<dbReference type="GO" id="GO:0046872">
    <property type="term" value="F:metal ion binding"/>
    <property type="evidence" value="ECO:0007669"/>
    <property type="project" value="UniProtKB-KW"/>
</dbReference>
<dbReference type="AlphaFoldDB" id="A0AA88R014"/>
<dbReference type="InterPro" id="IPR013103">
    <property type="entry name" value="RVT_2"/>
</dbReference>
<sequence>MPTNRLLPTNINYGNSSYCNSVIIDDNWLWHMRLGHLNFGSITFLANKEWVLGLPTIQVPDQVCEPCVMGKKHRDPFPTRQPWRAKSPLELVHSDLCYVEVPSNGGALLELRKKLDGKAEKCISRDVTFDEDGVWDWSEEEKKSLLVPVFINNEVEAINQIGNNSKFLSEFREDMIAQFEMIDIGLMSYFLGIEVKQTNKGVFISQKKYAGDILRKFKMEACNPILIPVEERLKLVKDGSGDLVNATNFRRLVGSLMYLTTTRLDIVYGAGIVSSFMNSPQ</sequence>
<keyword evidence="8" id="KW-0239">DNA-directed DNA polymerase</keyword>
<dbReference type="PANTHER" id="PTHR42648">
    <property type="entry name" value="TRANSPOSASE, PUTATIVE-RELATED"/>
    <property type="match status" value="1"/>
</dbReference>
<dbReference type="PANTHER" id="PTHR42648:SF11">
    <property type="entry name" value="TRANSPOSON TY4-P GAG-POL POLYPROTEIN"/>
    <property type="match status" value="1"/>
</dbReference>
<dbReference type="GO" id="GO:0006310">
    <property type="term" value="P:DNA recombination"/>
    <property type="evidence" value="ECO:0007669"/>
    <property type="project" value="UniProtKB-KW"/>
</dbReference>
<evidence type="ECO:0000256" key="4">
    <source>
        <dbReference type="ARBA" id="ARBA00022801"/>
    </source>
</evidence>
<evidence type="ECO:0000256" key="9">
    <source>
        <dbReference type="ARBA" id="ARBA00023172"/>
    </source>
</evidence>
<dbReference type="GO" id="GO:0003964">
    <property type="term" value="F:RNA-directed DNA polymerase activity"/>
    <property type="evidence" value="ECO:0007669"/>
    <property type="project" value="UniProtKB-KW"/>
</dbReference>
<evidence type="ECO:0000256" key="8">
    <source>
        <dbReference type="ARBA" id="ARBA00022932"/>
    </source>
</evidence>
<keyword evidence="6" id="KW-0229">DNA integration</keyword>
<evidence type="ECO:0000313" key="13">
    <source>
        <dbReference type="EMBL" id="KAK2979582.1"/>
    </source>
</evidence>
<evidence type="ECO:0000259" key="11">
    <source>
        <dbReference type="Pfam" id="PF07727"/>
    </source>
</evidence>
<feature type="domain" description="Reverse transcriptase Ty1/copia-type" evidence="11">
    <location>
        <begin position="139"/>
        <end position="230"/>
    </location>
</feature>
<keyword evidence="5" id="KW-0460">Magnesium</keyword>
<keyword evidence="7" id="KW-0695">RNA-directed DNA polymerase</keyword>
<dbReference type="EMBL" id="JAVXUO010001736">
    <property type="protein sequence ID" value="KAK2979582.1"/>
    <property type="molecule type" value="Genomic_DNA"/>
</dbReference>
<dbReference type="InterPro" id="IPR025724">
    <property type="entry name" value="GAG-pre-integrase_dom"/>
</dbReference>
<evidence type="ECO:0000256" key="3">
    <source>
        <dbReference type="ARBA" id="ARBA00022759"/>
    </source>
</evidence>
<dbReference type="GO" id="GO:0003887">
    <property type="term" value="F:DNA-directed DNA polymerase activity"/>
    <property type="evidence" value="ECO:0007669"/>
    <property type="project" value="UniProtKB-KW"/>
</dbReference>
<keyword evidence="10" id="KW-0511">Multifunctional enzyme</keyword>
<dbReference type="Proteomes" id="UP001187471">
    <property type="component" value="Unassembled WGS sequence"/>
</dbReference>
<name>A0AA88R014_9ASTE</name>
<dbReference type="Pfam" id="PF07727">
    <property type="entry name" value="RVT_2"/>
    <property type="match status" value="1"/>
</dbReference>
<evidence type="ECO:0000259" key="12">
    <source>
        <dbReference type="Pfam" id="PF13976"/>
    </source>
</evidence>
<feature type="domain" description="GAG-pre-integrase" evidence="12">
    <location>
        <begin position="10"/>
        <end position="71"/>
    </location>
</feature>